<feature type="region of interest" description="Disordered" evidence="1">
    <location>
        <begin position="1"/>
        <end position="49"/>
    </location>
</feature>
<reference evidence="2 3" key="1">
    <citation type="submission" date="2019-11" db="EMBL/GenBank/DDBJ databases">
        <title>Whole genome sequence of Oryza granulata.</title>
        <authorList>
            <person name="Li W."/>
        </authorList>
    </citation>
    <scope>NUCLEOTIDE SEQUENCE [LARGE SCALE GENOMIC DNA]</scope>
    <source>
        <strain evidence="3">cv. Menghai</strain>
        <tissue evidence="2">Leaf</tissue>
    </source>
</reference>
<name>A0A6G1DJ95_9ORYZ</name>
<sequence length="169" mass="18342">MREAILHVRRGRSVLAPDDPASPYREPRPAAVSKAGKPSPGPGPVTRSQGRLLQGQQQQGLAAGVALQGQQVLAATVASKLRWVRSAATGTLWATPGGDLADVERTREEFLSLSQARSILAPYLEQKNISYLSTLRKNIVLDPIKYQASVPEWENAPSEKDIADYKSDD</sequence>
<keyword evidence="3" id="KW-1185">Reference proteome</keyword>
<dbReference type="OrthoDB" id="1938526at2759"/>
<gene>
    <name evidence="2" type="ORF">E2562_013963</name>
</gene>
<accession>A0A6G1DJ95</accession>
<evidence type="ECO:0000256" key="1">
    <source>
        <dbReference type="SAM" id="MobiDB-lite"/>
    </source>
</evidence>
<dbReference type="AlphaFoldDB" id="A0A6G1DJ95"/>
<proteinExistence type="predicted"/>
<evidence type="ECO:0000313" key="3">
    <source>
        <dbReference type="Proteomes" id="UP000479710"/>
    </source>
</evidence>
<comment type="caution">
    <text evidence="2">The sequence shown here is derived from an EMBL/GenBank/DDBJ whole genome shotgun (WGS) entry which is preliminary data.</text>
</comment>
<evidence type="ECO:0000313" key="2">
    <source>
        <dbReference type="EMBL" id="KAF0912282.1"/>
    </source>
</evidence>
<protein>
    <submittedName>
        <fullName evidence="2">Uncharacterized protein</fullName>
    </submittedName>
</protein>
<dbReference type="EMBL" id="SPHZ02000006">
    <property type="protein sequence ID" value="KAF0912282.1"/>
    <property type="molecule type" value="Genomic_DNA"/>
</dbReference>
<organism evidence="2 3">
    <name type="scientific">Oryza meyeriana var. granulata</name>
    <dbReference type="NCBI Taxonomy" id="110450"/>
    <lineage>
        <taxon>Eukaryota</taxon>
        <taxon>Viridiplantae</taxon>
        <taxon>Streptophyta</taxon>
        <taxon>Embryophyta</taxon>
        <taxon>Tracheophyta</taxon>
        <taxon>Spermatophyta</taxon>
        <taxon>Magnoliopsida</taxon>
        <taxon>Liliopsida</taxon>
        <taxon>Poales</taxon>
        <taxon>Poaceae</taxon>
        <taxon>BOP clade</taxon>
        <taxon>Oryzoideae</taxon>
        <taxon>Oryzeae</taxon>
        <taxon>Oryzinae</taxon>
        <taxon>Oryza</taxon>
        <taxon>Oryza meyeriana</taxon>
    </lineage>
</organism>
<dbReference type="Proteomes" id="UP000479710">
    <property type="component" value="Unassembled WGS sequence"/>
</dbReference>